<dbReference type="PROSITE" id="PS50035">
    <property type="entry name" value="PLD"/>
    <property type="match status" value="2"/>
</dbReference>
<evidence type="ECO:0000313" key="3">
    <source>
        <dbReference type="Proteomes" id="UP000034022"/>
    </source>
</evidence>
<dbReference type="InterPro" id="IPR025202">
    <property type="entry name" value="PLD-like_dom"/>
</dbReference>
<feature type="domain" description="PLD phosphodiesterase" evidence="1">
    <location>
        <begin position="266"/>
        <end position="293"/>
    </location>
</feature>
<dbReference type="Proteomes" id="UP000034022">
    <property type="component" value="Unassembled WGS sequence"/>
</dbReference>
<dbReference type="PATRIC" id="fig|1618638.3.peg.243"/>
<dbReference type="PANTHER" id="PTHR21248:SF22">
    <property type="entry name" value="PHOSPHOLIPASE D"/>
    <property type="match status" value="1"/>
</dbReference>
<dbReference type="AlphaFoldDB" id="A0A0G0N1C5"/>
<feature type="domain" description="PLD phosphodiesterase" evidence="1">
    <location>
        <begin position="100"/>
        <end position="127"/>
    </location>
</feature>
<dbReference type="CDD" id="cd09112">
    <property type="entry name" value="PLDc_CLS_2"/>
    <property type="match status" value="1"/>
</dbReference>
<evidence type="ECO:0000259" key="1">
    <source>
        <dbReference type="PROSITE" id="PS50035"/>
    </source>
</evidence>
<dbReference type="PANTHER" id="PTHR21248">
    <property type="entry name" value="CARDIOLIPIN SYNTHASE"/>
    <property type="match status" value="1"/>
</dbReference>
<reference evidence="2 3" key="1">
    <citation type="journal article" date="2015" name="Nature">
        <title>rRNA introns, odd ribosomes, and small enigmatic genomes across a large radiation of phyla.</title>
        <authorList>
            <person name="Brown C.T."/>
            <person name="Hug L.A."/>
            <person name="Thomas B.C."/>
            <person name="Sharon I."/>
            <person name="Castelle C.J."/>
            <person name="Singh A."/>
            <person name="Wilkins M.J."/>
            <person name="Williams K.H."/>
            <person name="Banfield J.F."/>
        </authorList>
    </citation>
    <scope>NUCLEOTIDE SEQUENCE [LARGE SCALE GENOMIC DNA]</scope>
</reference>
<organism evidence="2 3">
    <name type="scientific">Candidatus Falkowbacteria bacterium GW2011_GWE1_38_31</name>
    <dbReference type="NCBI Taxonomy" id="1618638"/>
    <lineage>
        <taxon>Bacteria</taxon>
        <taxon>Candidatus Falkowiibacteriota</taxon>
    </lineage>
</organism>
<dbReference type="EMBL" id="LBUU01000002">
    <property type="protein sequence ID" value="KKQ70951.1"/>
    <property type="molecule type" value="Genomic_DNA"/>
</dbReference>
<sequence length="353" mass="41720">MKNYQLFTDNAILYQAMLADILLAKKSIYLETYIYGNDEIGRQFRDALTKKAQEGVDVKIIIDDFGAEVKEDFFHDLIKAGGKIKFFFKIIYSFKILSKNNNRNHRKLLIIDENIVYLGSSNIKQKHIAWHEMNIRLQDEVAQYFASVFLDNFQIAHKHSFLKRFHIAPIRSGLFEIIRDVPSIKFKKIRKRKIELIKQAKKQILIETPYFLPDKNFRKALKSAVKRNVEVIIILPKKSDVKMVDLVRNRYLGLLHKNGIQIYFYDANFLHGKFLVIDDNSFSLGSANINYRSLYIAFEINLFGWDKNIIKDLKNIFFEDLKKCEIFSYTKWETRPIIQKWVEKLLGKIRSNM</sequence>
<dbReference type="InterPro" id="IPR001736">
    <property type="entry name" value="PLipase_D/transphosphatidylase"/>
</dbReference>
<name>A0A0G0N1C5_9BACT</name>
<dbReference type="GO" id="GO:0030572">
    <property type="term" value="F:phosphatidyltransferase activity"/>
    <property type="evidence" value="ECO:0007669"/>
    <property type="project" value="UniProtKB-ARBA"/>
</dbReference>
<protein>
    <submittedName>
        <fullName evidence="2">Major cardiolipin synthase ClsA</fullName>
    </submittedName>
</protein>
<dbReference type="Gene3D" id="3.30.870.10">
    <property type="entry name" value="Endonuclease Chain A"/>
    <property type="match status" value="2"/>
</dbReference>
<accession>A0A0G0N1C5</accession>
<dbReference type="SMART" id="SM00155">
    <property type="entry name" value="PLDc"/>
    <property type="match status" value="2"/>
</dbReference>
<dbReference type="CDD" id="cd09110">
    <property type="entry name" value="PLDc_CLS_1"/>
    <property type="match status" value="1"/>
</dbReference>
<dbReference type="GO" id="GO:0032049">
    <property type="term" value="P:cardiolipin biosynthetic process"/>
    <property type="evidence" value="ECO:0007669"/>
    <property type="project" value="UniProtKB-ARBA"/>
</dbReference>
<gene>
    <name evidence="2" type="ORF">US91_C0002G0030</name>
</gene>
<comment type="caution">
    <text evidence="2">The sequence shown here is derived from an EMBL/GenBank/DDBJ whole genome shotgun (WGS) entry which is preliminary data.</text>
</comment>
<dbReference type="Pfam" id="PF13091">
    <property type="entry name" value="PLDc_2"/>
    <property type="match status" value="2"/>
</dbReference>
<evidence type="ECO:0000313" key="2">
    <source>
        <dbReference type="EMBL" id="KKQ70951.1"/>
    </source>
</evidence>
<proteinExistence type="predicted"/>
<dbReference type="SUPFAM" id="SSF56024">
    <property type="entry name" value="Phospholipase D/nuclease"/>
    <property type="match status" value="2"/>
</dbReference>